<evidence type="ECO:0000313" key="1">
    <source>
        <dbReference type="EMBL" id="RPB17228.1"/>
    </source>
</evidence>
<keyword evidence="2" id="KW-1185">Reference proteome</keyword>
<accession>A0A3N4L620</accession>
<dbReference type="Proteomes" id="UP000277580">
    <property type="component" value="Unassembled WGS sequence"/>
</dbReference>
<dbReference type="InParanoid" id="A0A3N4L620"/>
<name>A0A3N4L620_9PEZI</name>
<sequence length="119" mass="13475">MFGTCHTVHEHPSTRNRNGLCIIGGRTAFNVFVCFSVVARNLYHLAVAVHTTNQPVQHSTGRMSNCPIDLKISVEPRHVGRWLSSSLPFYPIPLRLQHHHNHHQATVIINLSFLRARPV</sequence>
<reference evidence="1 2" key="1">
    <citation type="journal article" date="2018" name="Nat. Ecol. Evol.">
        <title>Pezizomycetes genomes reveal the molecular basis of ectomycorrhizal truffle lifestyle.</title>
        <authorList>
            <person name="Murat C."/>
            <person name="Payen T."/>
            <person name="Noel B."/>
            <person name="Kuo A."/>
            <person name="Morin E."/>
            <person name="Chen J."/>
            <person name="Kohler A."/>
            <person name="Krizsan K."/>
            <person name="Balestrini R."/>
            <person name="Da Silva C."/>
            <person name="Montanini B."/>
            <person name="Hainaut M."/>
            <person name="Levati E."/>
            <person name="Barry K.W."/>
            <person name="Belfiori B."/>
            <person name="Cichocki N."/>
            <person name="Clum A."/>
            <person name="Dockter R.B."/>
            <person name="Fauchery L."/>
            <person name="Guy J."/>
            <person name="Iotti M."/>
            <person name="Le Tacon F."/>
            <person name="Lindquist E.A."/>
            <person name="Lipzen A."/>
            <person name="Malagnac F."/>
            <person name="Mello A."/>
            <person name="Molinier V."/>
            <person name="Miyauchi S."/>
            <person name="Poulain J."/>
            <person name="Riccioni C."/>
            <person name="Rubini A."/>
            <person name="Sitrit Y."/>
            <person name="Splivallo R."/>
            <person name="Traeger S."/>
            <person name="Wang M."/>
            <person name="Zifcakova L."/>
            <person name="Wipf D."/>
            <person name="Zambonelli A."/>
            <person name="Paolocci F."/>
            <person name="Nowrousian M."/>
            <person name="Ottonello S."/>
            <person name="Baldrian P."/>
            <person name="Spatafora J.W."/>
            <person name="Henrissat B."/>
            <person name="Nagy L.G."/>
            <person name="Aury J.M."/>
            <person name="Wincker P."/>
            <person name="Grigoriev I.V."/>
            <person name="Bonfante P."/>
            <person name="Martin F.M."/>
        </authorList>
    </citation>
    <scope>NUCLEOTIDE SEQUENCE [LARGE SCALE GENOMIC DNA]</scope>
    <source>
        <strain evidence="1 2">CCBAS932</strain>
    </source>
</reference>
<dbReference type="AlphaFoldDB" id="A0A3N4L620"/>
<evidence type="ECO:0000313" key="2">
    <source>
        <dbReference type="Proteomes" id="UP000277580"/>
    </source>
</evidence>
<gene>
    <name evidence="1" type="ORF">P167DRAFT_122053</name>
</gene>
<proteinExistence type="predicted"/>
<protein>
    <submittedName>
        <fullName evidence="1">Uncharacterized protein</fullName>
    </submittedName>
</protein>
<organism evidence="1 2">
    <name type="scientific">Morchella conica CCBAS932</name>
    <dbReference type="NCBI Taxonomy" id="1392247"/>
    <lineage>
        <taxon>Eukaryota</taxon>
        <taxon>Fungi</taxon>
        <taxon>Dikarya</taxon>
        <taxon>Ascomycota</taxon>
        <taxon>Pezizomycotina</taxon>
        <taxon>Pezizomycetes</taxon>
        <taxon>Pezizales</taxon>
        <taxon>Morchellaceae</taxon>
        <taxon>Morchella</taxon>
    </lineage>
</organism>
<dbReference type="EMBL" id="ML119106">
    <property type="protein sequence ID" value="RPB17228.1"/>
    <property type="molecule type" value="Genomic_DNA"/>
</dbReference>